<dbReference type="Proteomes" id="UP000886501">
    <property type="component" value="Unassembled WGS sequence"/>
</dbReference>
<name>A0ACB6ZNS7_THEGA</name>
<evidence type="ECO:0000313" key="2">
    <source>
        <dbReference type="Proteomes" id="UP000886501"/>
    </source>
</evidence>
<reference evidence="1" key="1">
    <citation type="submission" date="2019-10" db="EMBL/GenBank/DDBJ databases">
        <authorList>
            <consortium name="DOE Joint Genome Institute"/>
            <person name="Kuo A."/>
            <person name="Miyauchi S."/>
            <person name="Kiss E."/>
            <person name="Drula E."/>
            <person name="Kohler A."/>
            <person name="Sanchez-Garcia M."/>
            <person name="Andreopoulos B."/>
            <person name="Barry K.W."/>
            <person name="Bonito G."/>
            <person name="Buee M."/>
            <person name="Carver A."/>
            <person name="Chen C."/>
            <person name="Cichocki N."/>
            <person name="Clum A."/>
            <person name="Culley D."/>
            <person name="Crous P.W."/>
            <person name="Fauchery L."/>
            <person name="Girlanda M."/>
            <person name="Hayes R."/>
            <person name="Keri Z."/>
            <person name="Labutti K."/>
            <person name="Lipzen A."/>
            <person name="Lombard V."/>
            <person name="Magnuson J."/>
            <person name="Maillard F."/>
            <person name="Morin E."/>
            <person name="Murat C."/>
            <person name="Nolan M."/>
            <person name="Ohm R."/>
            <person name="Pangilinan J."/>
            <person name="Pereira M."/>
            <person name="Perotto S."/>
            <person name="Peter M."/>
            <person name="Riley R."/>
            <person name="Sitrit Y."/>
            <person name="Stielow B."/>
            <person name="Szollosi G."/>
            <person name="Zifcakova L."/>
            <person name="Stursova M."/>
            <person name="Spatafora J.W."/>
            <person name="Tedersoo L."/>
            <person name="Vaario L.-M."/>
            <person name="Yamada A."/>
            <person name="Yan M."/>
            <person name="Wang P."/>
            <person name="Xu J."/>
            <person name="Bruns T."/>
            <person name="Baldrian P."/>
            <person name="Vilgalys R."/>
            <person name="Henrissat B."/>
            <person name="Grigoriev I.V."/>
            <person name="Hibbett D."/>
            <person name="Nagy L.G."/>
            <person name="Martin F.M."/>
        </authorList>
    </citation>
    <scope>NUCLEOTIDE SEQUENCE</scope>
    <source>
        <strain evidence="1">P2</strain>
    </source>
</reference>
<gene>
    <name evidence="1" type="ORF">BDM02DRAFT_3111084</name>
</gene>
<comment type="caution">
    <text evidence="1">The sequence shown here is derived from an EMBL/GenBank/DDBJ whole genome shotgun (WGS) entry which is preliminary data.</text>
</comment>
<proteinExistence type="predicted"/>
<sequence length="502" mass="55319">MIQQTDFRRPTTNGATSTNQTGGCRESWGKWVGRRHYSLEIVQHPIRARMCGFGDKDRRPLAPAAVAKLVVRRDDDTIVDVDEIDYTFFLATVDLWSEDGKQEMNLVLHPTSSDRSVPFQAKGRKRLNSGKAKPSDNGTPGPASSLHPTTQTDAPESATSSNNSSSSNNYNPPYSIQPPHQTSLEPMNYTGAQQPSAEWDYGSHQPGDGRADSQSTLPSIQSFNRVNGTWHEDSTSRNQSETPAFRAWPPDSTYDNVETENRQSESTNQPLQQQQSQPDHRNGSNQWQEVPLVSNSEGFSGQGKHSSSTSQHSREQSTSPMINTMTQMDTSMYASASYVQNQQYYPASNHQQPEAFQSGSSIPLPRHTYTRTLVGPLCANASKLSDEHRKPGIFFLFQDLSIRTEGAFCLRIRLMNVGAPPAPEPGAVKVHSDVSPVLAQAFTEPFTVYSAKRFPGVPDTTALSIAFGNQGQKLPLRNRHGTSKSRKRARSASDGGSEDDSD</sequence>
<dbReference type="EMBL" id="MU117978">
    <property type="protein sequence ID" value="KAF9651073.1"/>
    <property type="molecule type" value="Genomic_DNA"/>
</dbReference>
<keyword evidence="2" id="KW-1185">Reference proteome</keyword>
<organism evidence="1 2">
    <name type="scientific">Thelephora ganbajun</name>
    <name type="common">Ganba fungus</name>
    <dbReference type="NCBI Taxonomy" id="370292"/>
    <lineage>
        <taxon>Eukaryota</taxon>
        <taxon>Fungi</taxon>
        <taxon>Dikarya</taxon>
        <taxon>Basidiomycota</taxon>
        <taxon>Agaricomycotina</taxon>
        <taxon>Agaricomycetes</taxon>
        <taxon>Thelephorales</taxon>
        <taxon>Thelephoraceae</taxon>
        <taxon>Thelephora</taxon>
    </lineage>
</organism>
<reference evidence="1" key="2">
    <citation type="journal article" date="2020" name="Nat. Commun.">
        <title>Large-scale genome sequencing of mycorrhizal fungi provides insights into the early evolution of symbiotic traits.</title>
        <authorList>
            <person name="Miyauchi S."/>
            <person name="Kiss E."/>
            <person name="Kuo A."/>
            <person name="Drula E."/>
            <person name="Kohler A."/>
            <person name="Sanchez-Garcia M."/>
            <person name="Morin E."/>
            <person name="Andreopoulos B."/>
            <person name="Barry K.W."/>
            <person name="Bonito G."/>
            <person name="Buee M."/>
            <person name="Carver A."/>
            <person name="Chen C."/>
            <person name="Cichocki N."/>
            <person name="Clum A."/>
            <person name="Culley D."/>
            <person name="Crous P.W."/>
            <person name="Fauchery L."/>
            <person name="Girlanda M."/>
            <person name="Hayes R.D."/>
            <person name="Keri Z."/>
            <person name="LaButti K."/>
            <person name="Lipzen A."/>
            <person name="Lombard V."/>
            <person name="Magnuson J."/>
            <person name="Maillard F."/>
            <person name="Murat C."/>
            <person name="Nolan M."/>
            <person name="Ohm R.A."/>
            <person name="Pangilinan J."/>
            <person name="Pereira M.F."/>
            <person name="Perotto S."/>
            <person name="Peter M."/>
            <person name="Pfister S."/>
            <person name="Riley R."/>
            <person name="Sitrit Y."/>
            <person name="Stielow J.B."/>
            <person name="Szollosi G."/>
            <person name="Zifcakova L."/>
            <person name="Stursova M."/>
            <person name="Spatafora J.W."/>
            <person name="Tedersoo L."/>
            <person name="Vaario L.M."/>
            <person name="Yamada A."/>
            <person name="Yan M."/>
            <person name="Wang P."/>
            <person name="Xu J."/>
            <person name="Bruns T."/>
            <person name="Baldrian P."/>
            <person name="Vilgalys R."/>
            <person name="Dunand C."/>
            <person name="Henrissat B."/>
            <person name="Grigoriev I.V."/>
            <person name="Hibbett D."/>
            <person name="Nagy L.G."/>
            <person name="Martin F.M."/>
        </authorList>
    </citation>
    <scope>NUCLEOTIDE SEQUENCE</scope>
    <source>
        <strain evidence="1">P2</strain>
    </source>
</reference>
<evidence type="ECO:0000313" key="1">
    <source>
        <dbReference type="EMBL" id="KAF9651073.1"/>
    </source>
</evidence>
<accession>A0ACB6ZNS7</accession>
<protein>
    <submittedName>
        <fullName evidence="1">Uncharacterized protein</fullName>
    </submittedName>
</protein>